<evidence type="ECO:0000256" key="5">
    <source>
        <dbReference type="ARBA" id="ARBA00023004"/>
    </source>
</evidence>
<evidence type="ECO:0000313" key="8">
    <source>
        <dbReference type="EMBL" id="CDN88043.1"/>
    </source>
</evidence>
<evidence type="ECO:0000256" key="1">
    <source>
        <dbReference type="ARBA" id="ARBA00022448"/>
    </source>
</evidence>
<dbReference type="Gene3D" id="1.10.760.10">
    <property type="entry name" value="Cytochrome c-like domain"/>
    <property type="match status" value="1"/>
</dbReference>
<gene>
    <name evidence="8" type="ORF">BN948_02474</name>
</gene>
<dbReference type="Pfam" id="PF13442">
    <property type="entry name" value="Cytochrome_CBB3"/>
    <property type="match status" value="1"/>
</dbReference>
<protein>
    <submittedName>
        <fullName evidence="8">Cytochrome C class I</fullName>
    </submittedName>
</protein>
<evidence type="ECO:0000256" key="4">
    <source>
        <dbReference type="ARBA" id="ARBA00022982"/>
    </source>
</evidence>
<dbReference type="InterPro" id="IPR009056">
    <property type="entry name" value="Cyt_c-like_dom"/>
</dbReference>
<keyword evidence="2 6" id="KW-0349">Heme</keyword>
<keyword evidence="9" id="KW-1185">Reference proteome</keyword>
<dbReference type="InterPro" id="IPR036909">
    <property type="entry name" value="Cyt_c-like_dom_sf"/>
</dbReference>
<reference evidence="9" key="1">
    <citation type="submission" date="2014-11" db="EMBL/GenBank/DDBJ databases">
        <title>Draft genome sequence of Hydrogenophaga intermedia S1.</title>
        <authorList>
            <person name="Gan H.M."/>
            <person name="Chew T.H."/>
            <person name="Stolz A."/>
        </authorList>
    </citation>
    <scope>NUCLEOTIDE SEQUENCE [LARGE SCALE GENOMIC DNA]</scope>
    <source>
        <strain evidence="9">S1</strain>
    </source>
</reference>
<accession>A0A1L1PJB6</accession>
<proteinExistence type="predicted"/>
<keyword evidence="3 6" id="KW-0479">Metal-binding</keyword>
<dbReference type="EMBL" id="CCAE010000018">
    <property type="protein sequence ID" value="CDN88043.1"/>
    <property type="molecule type" value="Genomic_DNA"/>
</dbReference>
<dbReference type="PANTHER" id="PTHR33751">
    <property type="entry name" value="CBB3-TYPE CYTOCHROME C OXIDASE SUBUNIT FIXP"/>
    <property type="match status" value="1"/>
</dbReference>
<dbReference type="GO" id="GO:0009055">
    <property type="term" value="F:electron transfer activity"/>
    <property type="evidence" value="ECO:0007669"/>
    <property type="project" value="InterPro"/>
</dbReference>
<dbReference type="Proteomes" id="UP000028878">
    <property type="component" value="Unassembled WGS sequence"/>
</dbReference>
<dbReference type="SUPFAM" id="SSF46626">
    <property type="entry name" value="Cytochrome c"/>
    <property type="match status" value="1"/>
</dbReference>
<keyword evidence="4" id="KW-0249">Electron transport</keyword>
<dbReference type="GO" id="GO:0020037">
    <property type="term" value="F:heme binding"/>
    <property type="evidence" value="ECO:0007669"/>
    <property type="project" value="InterPro"/>
</dbReference>
<dbReference type="PANTHER" id="PTHR33751:SF9">
    <property type="entry name" value="CYTOCHROME C4"/>
    <property type="match status" value="1"/>
</dbReference>
<sequence>MPEGRTAPQAYRYLFFEEGPLLQFWVRFHPNPQSETTMQRTTRWLAAATLLALSAGAHAQVNQVRVWAAACANCHGTDGRAEPGMIGLAGRNKDELLQQLLAFKNGQRPATIMHQLSKGYSDEQLAQIAAYFAAQKK</sequence>
<dbReference type="InterPro" id="IPR050597">
    <property type="entry name" value="Cytochrome_c_Oxidase_Subunit"/>
</dbReference>
<evidence type="ECO:0000259" key="7">
    <source>
        <dbReference type="PROSITE" id="PS51007"/>
    </source>
</evidence>
<name>A0A1L1PJB6_HYDIT</name>
<keyword evidence="5 6" id="KW-0408">Iron</keyword>
<dbReference type="PROSITE" id="PS51007">
    <property type="entry name" value="CYTC"/>
    <property type="match status" value="1"/>
</dbReference>
<dbReference type="GO" id="GO:0046872">
    <property type="term" value="F:metal ion binding"/>
    <property type="evidence" value="ECO:0007669"/>
    <property type="project" value="UniProtKB-KW"/>
</dbReference>
<evidence type="ECO:0000256" key="6">
    <source>
        <dbReference type="PROSITE-ProRule" id="PRU00433"/>
    </source>
</evidence>
<evidence type="ECO:0000256" key="3">
    <source>
        <dbReference type="ARBA" id="ARBA00022723"/>
    </source>
</evidence>
<dbReference type="AlphaFoldDB" id="A0A1L1PJB6"/>
<evidence type="ECO:0000313" key="9">
    <source>
        <dbReference type="Proteomes" id="UP000028878"/>
    </source>
</evidence>
<feature type="domain" description="Cytochrome c" evidence="7">
    <location>
        <begin position="51"/>
        <end position="136"/>
    </location>
</feature>
<organism evidence="8 9">
    <name type="scientific">Hydrogenophaga intermedia</name>
    <dbReference type="NCBI Taxonomy" id="65786"/>
    <lineage>
        <taxon>Bacteria</taxon>
        <taxon>Pseudomonadati</taxon>
        <taxon>Pseudomonadota</taxon>
        <taxon>Betaproteobacteria</taxon>
        <taxon>Burkholderiales</taxon>
        <taxon>Comamonadaceae</taxon>
        <taxon>Hydrogenophaga</taxon>
    </lineage>
</organism>
<evidence type="ECO:0000256" key="2">
    <source>
        <dbReference type="ARBA" id="ARBA00022617"/>
    </source>
</evidence>
<keyword evidence="1" id="KW-0813">Transport</keyword>